<feature type="compositionally biased region" description="Basic and acidic residues" evidence="1">
    <location>
        <begin position="104"/>
        <end position="116"/>
    </location>
</feature>
<accession>A0A7S0I5D7</accession>
<organism evidence="2">
    <name type="scientific">Phaeocystis antarctica</name>
    <dbReference type="NCBI Taxonomy" id="33657"/>
    <lineage>
        <taxon>Eukaryota</taxon>
        <taxon>Haptista</taxon>
        <taxon>Haptophyta</taxon>
        <taxon>Prymnesiophyceae</taxon>
        <taxon>Phaeocystales</taxon>
        <taxon>Phaeocystaceae</taxon>
        <taxon>Phaeocystis</taxon>
    </lineage>
</organism>
<evidence type="ECO:0000313" key="2">
    <source>
        <dbReference type="EMBL" id="CAD8511374.1"/>
    </source>
</evidence>
<dbReference type="EMBL" id="HBEP01037164">
    <property type="protein sequence ID" value="CAD8511374.1"/>
    <property type="molecule type" value="Transcribed_RNA"/>
</dbReference>
<evidence type="ECO:0000256" key="1">
    <source>
        <dbReference type="SAM" id="MobiDB-lite"/>
    </source>
</evidence>
<feature type="region of interest" description="Disordered" evidence="1">
    <location>
        <begin position="1"/>
        <end position="127"/>
    </location>
</feature>
<protein>
    <submittedName>
        <fullName evidence="2">Uncharacterized protein</fullName>
    </submittedName>
</protein>
<name>A0A7S0I5D7_9EUKA</name>
<sequence length="165" mass="17061">MPMGAPISGAAARLGKGGGAAPALPKHGADGLEAWGKARNSHRSAPTKGHHPSAPTKGHHTTHTTKGHRALGHPPQPPTKGHHPSDSSTPHSDASTHHVSPLRHAGDKAGRNRTSDELGELGGVPCNSTLRGDSAVKLCTKECKPSKVQGQCKTCHCSSCSWCKK</sequence>
<gene>
    <name evidence="2" type="ORF">PANT1444_LOCUS21031</name>
</gene>
<proteinExistence type="predicted"/>
<feature type="compositionally biased region" description="Basic residues" evidence="1">
    <location>
        <begin position="57"/>
        <end position="71"/>
    </location>
</feature>
<dbReference type="AlphaFoldDB" id="A0A7S0I5D7"/>
<reference evidence="2" key="1">
    <citation type="submission" date="2021-01" db="EMBL/GenBank/DDBJ databases">
        <authorList>
            <person name="Corre E."/>
            <person name="Pelletier E."/>
            <person name="Niang G."/>
            <person name="Scheremetjew M."/>
            <person name="Finn R."/>
            <person name="Kale V."/>
            <person name="Holt S."/>
            <person name="Cochrane G."/>
            <person name="Meng A."/>
            <person name="Brown T."/>
            <person name="Cohen L."/>
        </authorList>
    </citation>
    <scope>NUCLEOTIDE SEQUENCE</scope>
    <source>
        <strain evidence="2">CCMP1374</strain>
    </source>
</reference>